<dbReference type="FunFam" id="3.40.850.10:FF:000014">
    <property type="entry name" value="Kinesin-like protein KIN-7G"/>
    <property type="match status" value="1"/>
</dbReference>
<evidence type="ECO:0000256" key="8">
    <source>
        <dbReference type="RuleBase" id="RU000394"/>
    </source>
</evidence>
<dbReference type="AlphaFoldDB" id="A0A453R2S2"/>
<evidence type="ECO:0000256" key="3">
    <source>
        <dbReference type="ARBA" id="ARBA00022741"/>
    </source>
</evidence>
<keyword evidence="10" id="KW-0812">Transmembrane</keyword>
<evidence type="ECO:0000256" key="10">
    <source>
        <dbReference type="SAM" id="Phobius"/>
    </source>
</evidence>
<comment type="similarity">
    <text evidence="1">Belongs to the TRAFAC class myosin-kinesin ATPase superfamily. Kinesin family. KIN-7 subfamily.</text>
</comment>
<keyword evidence="4 8" id="KW-0067">ATP-binding</keyword>
<evidence type="ECO:0000256" key="2">
    <source>
        <dbReference type="ARBA" id="ARBA00022701"/>
    </source>
</evidence>
<evidence type="ECO:0000256" key="5">
    <source>
        <dbReference type="ARBA" id="ARBA00023054"/>
    </source>
</evidence>
<feature type="transmembrane region" description="Helical" evidence="10">
    <location>
        <begin position="332"/>
        <end position="352"/>
    </location>
</feature>
<evidence type="ECO:0000259" key="11">
    <source>
        <dbReference type="PROSITE" id="PS50067"/>
    </source>
</evidence>
<dbReference type="GO" id="GO:0008017">
    <property type="term" value="F:microtubule binding"/>
    <property type="evidence" value="ECO:0007669"/>
    <property type="project" value="InterPro"/>
</dbReference>
<keyword evidence="10" id="KW-0472">Membrane</keyword>
<comment type="caution">
    <text evidence="7">Lacks conserved residue(s) required for the propagation of feature annotation.</text>
</comment>
<reference evidence="13" key="1">
    <citation type="journal article" date="2014" name="Science">
        <title>Ancient hybridizations among the ancestral genomes of bread wheat.</title>
        <authorList>
            <consortium name="International Wheat Genome Sequencing Consortium,"/>
            <person name="Marcussen T."/>
            <person name="Sandve S.R."/>
            <person name="Heier L."/>
            <person name="Spannagl M."/>
            <person name="Pfeifer M."/>
            <person name="Jakobsen K.S."/>
            <person name="Wulff B.B."/>
            <person name="Steuernagel B."/>
            <person name="Mayer K.F."/>
            <person name="Olsen O.A."/>
        </authorList>
    </citation>
    <scope>NUCLEOTIDE SEQUENCE [LARGE SCALE GENOMIC DNA]</scope>
    <source>
        <strain evidence="13">cv. AL8/78</strain>
    </source>
</reference>
<keyword evidence="6 8" id="KW-0505">Motor protein</keyword>
<dbReference type="PANTHER" id="PTHR47968">
    <property type="entry name" value="CENTROMERE PROTEIN E"/>
    <property type="match status" value="1"/>
</dbReference>
<evidence type="ECO:0000256" key="6">
    <source>
        <dbReference type="ARBA" id="ARBA00023175"/>
    </source>
</evidence>
<evidence type="ECO:0000313" key="12">
    <source>
        <dbReference type="EnsemblPlants" id="AET7Gv20435800.22"/>
    </source>
</evidence>
<keyword evidence="2 8" id="KW-0493">Microtubule</keyword>
<evidence type="ECO:0000256" key="4">
    <source>
        <dbReference type="ARBA" id="ARBA00022840"/>
    </source>
</evidence>
<keyword evidence="10" id="KW-1133">Transmembrane helix</keyword>
<keyword evidence="3 8" id="KW-0547">Nucleotide-binding</keyword>
<protein>
    <recommendedName>
        <fullName evidence="8">Kinesin-like protein</fullName>
    </recommendedName>
</protein>
<feature type="coiled-coil region" evidence="9">
    <location>
        <begin position="276"/>
        <end position="310"/>
    </location>
</feature>
<organism evidence="12 13">
    <name type="scientific">Aegilops tauschii subsp. strangulata</name>
    <name type="common">Goatgrass</name>
    <dbReference type="NCBI Taxonomy" id="200361"/>
    <lineage>
        <taxon>Eukaryota</taxon>
        <taxon>Viridiplantae</taxon>
        <taxon>Streptophyta</taxon>
        <taxon>Embryophyta</taxon>
        <taxon>Tracheophyta</taxon>
        <taxon>Spermatophyta</taxon>
        <taxon>Magnoliopsida</taxon>
        <taxon>Liliopsida</taxon>
        <taxon>Poales</taxon>
        <taxon>Poaceae</taxon>
        <taxon>BOP clade</taxon>
        <taxon>Pooideae</taxon>
        <taxon>Triticodae</taxon>
        <taxon>Triticeae</taxon>
        <taxon>Triticinae</taxon>
        <taxon>Aegilops</taxon>
    </lineage>
</organism>
<dbReference type="EnsemblPlants" id="AET7Gv20435800.22">
    <property type="protein sequence ID" value="AET7Gv20435800.22"/>
    <property type="gene ID" value="AET7Gv20435800"/>
</dbReference>
<dbReference type="SUPFAM" id="SSF52540">
    <property type="entry name" value="P-loop containing nucleoside triphosphate hydrolases"/>
    <property type="match status" value="1"/>
</dbReference>
<dbReference type="PRINTS" id="PR00380">
    <property type="entry name" value="KINESINHEAVY"/>
</dbReference>
<dbReference type="InterPro" id="IPR019821">
    <property type="entry name" value="Kinesin_motor_CS"/>
</dbReference>
<dbReference type="GO" id="GO:0003777">
    <property type="term" value="F:microtubule motor activity"/>
    <property type="evidence" value="ECO:0007669"/>
    <property type="project" value="InterPro"/>
</dbReference>
<dbReference type="GO" id="GO:0005524">
    <property type="term" value="F:ATP binding"/>
    <property type="evidence" value="ECO:0007669"/>
    <property type="project" value="UniProtKB-KW"/>
</dbReference>
<keyword evidence="5 9" id="KW-0175">Coiled coil</keyword>
<feature type="domain" description="Kinesin motor" evidence="11">
    <location>
        <begin position="1"/>
        <end position="274"/>
    </location>
</feature>
<keyword evidence="13" id="KW-1185">Reference proteome</keyword>
<dbReference type="GO" id="GO:0005874">
    <property type="term" value="C:microtubule"/>
    <property type="evidence" value="ECO:0007669"/>
    <property type="project" value="UniProtKB-KW"/>
</dbReference>
<dbReference type="PROSITE" id="PS50067">
    <property type="entry name" value="KINESIN_MOTOR_2"/>
    <property type="match status" value="1"/>
</dbReference>
<dbReference type="PROSITE" id="PS00411">
    <property type="entry name" value="KINESIN_MOTOR_1"/>
    <property type="match status" value="1"/>
</dbReference>
<reference evidence="12" key="5">
    <citation type="journal article" date="2021" name="G3 (Bethesda)">
        <title>Aegilops tauschii genome assembly Aet v5.0 features greater sequence contiguity and improved annotation.</title>
        <authorList>
            <person name="Wang L."/>
            <person name="Zhu T."/>
            <person name="Rodriguez J.C."/>
            <person name="Deal K.R."/>
            <person name="Dubcovsky J."/>
            <person name="McGuire P.E."/>
            <person name="Lux T."/>
            <person name="Spannagl M."/>
            <person name="Mayer K.F.X."/>
            <person name="Baldrich P."/>
            <person name="Meyers B.C."/>
            <person name="Huo N."/>
            <person name="Gu Y.Q."/>
            <person name="Zhou H."/>
            <person name="Devos K.M."/>
            <person name="Bennetzen J.L."/>
            <person name="Unver T."/>
            <person name="Budak H."/>
            <person name="Gulick P.J."/>
            <person name="Galiba G."/>
            <person name="Kalapos B."/>
            <person name="Nelson D.R."/>
            <person name="Li P."/>
            <person name="You F.M."/>
            <person name="Luo M.C."/>
            <person name="Dvorak J."/>
        </authorList>
    </citation>
    <scope>NUCLEOTIDE SEQUENCE [LARGE SCALE GENOMIC DNA]</scope>
    <source>
        <strain evidence="12">cv. AL8/78</strain>
    </source>
</reference>
<dbReference type="Proteomes" id="UP000015105">
    <property type="component" value="Chromosome 7D"/>
</dbReference>
<dbReference type="Gramene" id="AET7Gv20435800.22">
    <property type="protein sequence ID" value="AET7Gv20435800.22"/>
    <property type="gene ID" value="AET7Gv20435800"/>
</dbReference>
<dbReference type="InterPro" id="IPR027417">
    <property type="entry name" value="P-loop_NTPase"/>
</dbReference>
<reference evidence="13" key="2">
    <citation type="journal article" date="2017" name="Nat. Plants">
        <title>The Aegilops tauschii genome reveals multiple impacts of transposons.</title>
        <authorList>
            <person name="Zhao G."/>
            <person name="Zou C."/>
            <person name="Li K."/>
            <person name="Wang K."/>
            <person name="Li T."/>
            <person name="Gao L."/>
            <person name="Zhang X."/>
            <person name="Wang H."/>
            <person name="Yang Z."/>
            <person name="Liu X."/>
            <person name="Jiang W."/>
            <person name="Mao L."/>
            <person name="Kong X."/>
            <person name="Jiao Y."/>
            <person name="Jia J."/>
        </authorList>
    </citation>
    <scope>NUCLEOTIDE SEQUENCE [LARGE SCALE GENOMIC DNA]</scope>
    <source>
        <strain evidence="13">cv. AL8/78</strain>
    </source>
</reference>
<accession>A0A453R2S2</accession>
<name>A0A453R2S2_AEGTS</name>
<evidence type="ECO:0000313" key="13">
    <source>
        <dbReference type="Proteomes" id="UP000015105"/>
    </source>
</evidence>
<dbReference type="InterPro" id="IPR036961">
    <property type="entry name" value="Kinesin_motor_dom_sf"/>
</dbReference>
<evidence type="ECO:0000256" key="1">
    <source>
        <dbReference type="ARBA" id="ARBA00007310"/>
    </source>
</evidence>
<evidence type="ECO:0000256" key="9">
    <source>
        <dbReference type="SAM" id="Coils"/>
    </source>
</evidence>
<reference evidence="12" key="4">
    <citation type="submission" date="2019-03" db="UniProtKB">
        <authorList>
            <consortium name="EnsemblPlants"/>
        </authorList>
    </citation>
    <scope>IDENTIFICATION</scope>
</reference>
<dbReference type="Pfam" id="PF00225">
    <property type="entry name" value="Kinesin"/>
    <property type="match status" value="1"/>
</dbReference>
<reference evidence="12" key="3">
    <citation type="journal article" date="2017" name="Nature">
        <title>Genome sequence of the progenitor of the wheat D genome Aegilops tauschii.</title>
        <authorList>
            <person name="Luo M.C."/>
            <person name="Gu Y.Q."/>
            <person name="Puiu D."/>
            <person name="Wang H."/>
            <person name="Twardziok S.O."/>
            <person name="Deal K.R."/>
            <person name="Huo N."/>
            <person name="Zhu T."/>
            <person name="Wang L."/>
            <person name="Wang Y."/>
            <person name="McGuire P.E."/>
            <person name="Liu S."/>
            <person name="Long H."/>
            <person name="Ramasamy R.K."/>
            <person name="Rodriguez J.C."/>
            <person name="Van S.L."/>
            <person name="Yuan L."/>
            <person name="Wang Z."/>
            <person name="Xia Z."/>
            <person name="Xiao L."/>
            <person name="Anderson O.D."/>
            <person name="Ouyang S."/>
            <person name="Liang Y."/>
            <person name="Zimin A.V."/>
            <person name="Pertea G."/>
            <person name="Qi P."/>
            <person name="Bennetzen J.L."/>
            <person name="Dai X."/>
            <person name="Dawson M.W."/>
            <person name="Muller H.G."/>
            <person name="Kugler K."/>
            <person name="Rivarola-Duarte L."/>
            <person name="Spannagl M."/>
            <person name="Mayer K.F.X."/>
            <person name="Lu F.H."/>
            <person name="Bevan M.W."/>
            <person name="Leroy P."/>
            <person name="Li P."/>
            <person name="You F.M."/>
            <person name="Sun Q."/>
            <person name="Liu Z."/>
            <person name="Lyons E."/>
            <person name="Wicker T."/>
            <person name="Salzberg S.L."/>
            <person name="Devos K.M."/>
            <person name="Dvorak J."/>
        </authorList>
    </citation>
    <scope>NUCLEOTIDE SEQUENCE [LARGE SCALE GENOMIC DNA]</scope>
    <source>
        <strain evidence="12">cv. AL8/78</strain>
    </source>
</reference>
<dbReference type="PANTHER" id="PTHR47968:SF9">
    <property type="entry name" value="KINESIN-LIKE PROTEIN KIN-7K, CHLOROPLASTIC ISOFORM X1"/>
    <property type="match status" value="1"/>
</dbReference>
<sequence length="354" mass="39446">MGPSFADVAYRFVMDGVRMGLFTKKLLPSLPKSLLLPEKMGIEVSSTPSPSPPLTSSSCCTAAAAWPKTLNREFLLRVSYLEIYNEVVNDLLNPAGKNLRIREDLQGTFVEGIKEEVVLSPTHVLSLIAAGEEHRHIGSTNFNLLSSRSHTIFTLTVESSPFCESNEGETVTFSQLNLIDLAGSESSRAETTGARRKEGSYINKSLLTLGTVISKLTDGKATHVPFRNSKLTRLLQSSLSGQGRVSLICTVTPASSNSEETHNTLKFAHRSKHIEIQALQNKIIDEKSLIKKYQSEIRQLREELEQLKRGIFTATPLKDVTEDNIILWKQKVILFLLSHLMLYGFVVFHFIYHA</sequence>
<proteinExistence type="inferred from homology"/>
<dbReference type="GO" id="GO:0007018">
    <property type="term" value="P:microtubule-based movement"/>
    <property type="evidence" value="ECO:0007669"/>
    <property type="project" value="InterPro"/>
</dbReference>
<evidence type="ECO:0000256" key="7">
    <source>
        <dbReference type="PROSITE-ProRule" id="PRU00283"/>
    </source>
</evidence>
<dbReference type="InterPro" id="IPR027640">
    <property type="entry name" value="Kinesin-like_fam"/>
</dbReference>
<dbReference type="SMART" id="SM00129">
    <property type="entry name" value="KISc"/>
    <property type="match status" value="1"/>
</dbReference>
<dbReference type="InterPro" id="IPR001752">
    <property type="entry name" value="Kinesin_motor_dom"/>
</dbReference>
<dbReference type="Gene3D" id="3.40.850.10">
    <property type="entry name" value="Kinesin motor domain"/>
    <property type="match status" value="1"/>
</dbReference>